<accession>A0AAN5I6I1</accession>
<gene>
    <name evidence="3" type="ORF">PMAYCL1PPCAC_24403</name>
</gene>
<feature type="region of interest" description="Disordered" evidence="1">
    <location>
        <begin position="37"/>
        <end position="123"/>
    </location>
</feature>
<dbReference type="EMBL" id="BTRK01000005">
    <property type="protein sequence ID" value="GMR54208.1"/>
    <property type="molecule type" value="Genomic_DNA"/>
</dbReference>
<dbReference type="Gene3D" id="2.20.100.10">
    <property type="entry name" value="Thrombospondin type-1 (TSP1) repeat"/>
    <property type="match status" value="1"/>
</dbReference>
<feature type="compositionally biased region" description="Pro residues" evidence="1">
    <location>
        <begin position="98"/>
        <end position="109"/>
    </location>
</feature>
<dbReference type="Proteomes" id="UP001328107">
    <property type="component" value="Unassembled WGS sequence"/>
</dbReference>
<feature type="compositionally biased region" description="Low complexity" evidence="1">
    <location>
        <begin position="110"/>
        <end position="123"/>
    </location>
</feature>
<dbReference type="AlphaFoldDB" id="A0AAN5I6I1"/>
<keyword evidence="2" id="KW-0732">Signal</keyword>
<dbReference type="PROSITE" id="PS50092">
    <property type="entry name" value="TSP1"/>
    <property type="match status" value="1"/>
</dbReference>
<reference evidence="4" key="1">
    <citation type="submission" date="2022-10" db="EMBL/GenBank/DDBJ databases">
        <title>Genome assembly of Pristionchus species.</title>
        <authorList>
            <person name="Yoshida K."/>
            <person name="Sommer R.J."/>
        </authorList>
    </citation>
    <scope>NUCLEOTIDE SEQUENCE [LARGE SCALE GENOMIC DNA]</scope>
    <source>
        <strain evidence="4">RS5460</strain>
    </source>
</reference>
<name>A0AAN5I6I1_9BILA</name>
<evidence type="ECO:0000256" key="2">
    <source>
        <dbReference type="SAM" id="SignalP"/>
    </source>
</evidence>
<feature type="signal peptide" evidence="2">
    <location>
        <begin position="1"/>
        <end position="23"/>
    </location>
</feature>
<feature type="non-terminal residue" evidence="3">
    <location>
        <position position="1"/>
    </location>
</feature>
<feature type="compositionally biased region" description="Gly residues" evidence="1">
    <location>
        <begin position="73"/>
        <end position="84"/>
    </location>
</feature>
<feature type="compositionally biased region" description="Acidic residues" evidence="1">
    <location>
        <begin position="307"/>
        <end position="323"/>
    </location>
</feature>
<keyword evidence="4" id="KW-1185">Reference proteome</keyword>
<evidence type="ECO:0000313" key="4">
    <source>
        <dbReference type="Proteomes" id="UP001328107"/>
    </source>
</evidence>
<organism evidence="3 4">
    <name type="scientific">Pristionchus mayeri</name>
    <dbReference type="NCBI Taxonomy" id="1317129"/>
    <lineage>
        <taxon>Eukaryota</taxon>
        <taxon>Metazoa</taxon>
        <taxon>Ecdysozoa</taxon>
        <taxon>Nematoda</taxon>
        <taxon>Chromadorea</taxon>
        <taxon>Rhabditida</taxon>
        <taxon>Rhabditina</taxon>
        <taxon>Diplogasteromorpha</taxon>
        <taxon>Diplogasteroidea</taxon>
        <taxon>Neodiplogasteridae</taxon>
        <taxon>Pristionchus</taxon>
    </lineage>
</organism>
<evidence type="ECO:0000256" key="1">
    <source>
        <dbReference type="SAM" id="MobiDB-lite"/>
    </source>
</evidence>
<feature type="compositionally biased region" description="Polar residues" evidence="1">
    <location>
        <begin position="56"/>
        <end position="69"/>
    </location>
</feature>
<feature type="compositionally biased region" description="Pro residues" evidence="1">
    <location>
        <begin position="260"/>
        <end position="280"/>
    </location>
</feature>
<feature type="chain" id="PRO_5042823920" evidence="2">
    <location>
        <begin position="24"/>
        <end position="350"/>
    </location>
</feature>
<feature type="compositionally biased region" description="Low complexity" evidence="1">
    <location>
        <begin position="223"/>
        <end position="235"/>
    </location>
</feature>
<evidence type="ECO:0000313" key="3">
    <source>
        <dbReference type="EMBL" id="GMR54208.1"/>
    </source>
</evidence>
<dbReference type="InterPro" id="IPR000884">
    <property type="entry name" value="TSP1_rpt"/>
</dbReference>
<sequence>VHFWEMTPRFWFLLFLLLPIIEGAFSNYLRNLLRAGTTTTTQSPNRKGRPADQGGEETSGTTIDSTDAPETTEGGGETTRGGTIGPPSTGEPAGSTAPPQPSSPVPPSTGPASSGAPGSTTTAISTTTRCSVGVWSEWREEMKCNANCGACGTVVRRRTCTTAAAGCPCEGDFRSSRPCRISACPYPQPSCCPPFNLIFVNGTFACGPQNEVVMAEYLAELSSRASSSTRGPSTPLIATRPHRTSPTAVNGTTTTAVPGSTPPSPTLVPTGGPVPEPTRTPGPNSTGDPVTTEEPEGSTGAPVEGTTEGEEEETTPAGEEDEIDPRPWYHRLKPMSKLIEATPMWMQYHA</sequence>
<dbReference type="PANTHER" id="PTHR31507">
    <property type="entry name" value="PROTEIN CBG15923"/>
    <property type="match status" value="1"/>
</dbReference>
<feature type="compositionally biased region" description="Polar residues" evidence="1">
    <location>
        <begin position="244"/>
        <end position="258"/>
    </location>
</feature>
<proteinExistence type="predicted"/>
<protein>
    <submittedName>
        <fullName evidence="3">Uncharacterized protein</fullName>
    </submittedName>
</protein>
<dbReference type="PANTHER" id="PTHR31507:SF3">
    <property type="entry name" value="TIL DOMAIN-CONTAINING PROTEIN"/>
    <property type="match status" value="1"/>
</dbReference>
<dbReference type="InterPro" id="IPR036383">
    <property type="entry name" value="TSP1_rpt_sf"/>
</dbReference>
<feature type="region of interest" description="Disordered" evidence="1">
    <location>
        <begin position="223"/>
        <end position="329"/>
    </location>
</feature>
<comment type="caution">
    <text evidence="3">The sequence shown here is derived from an EMBL/GenBank/DDBJ whole genome shotgun (WGS) entry which is preliminary data.</text>
</comment>